<sequence length="656" mass="70828">MHESIMMPRPLCAQRPWRRRAISWVASFSLLGTLWFSSTMTWAATGPLSNLEVAHLSPGFAPDVMQYTIPRTTSCSVPVVATLAQPTLHRLYIASTETASGATRNAWVCDGRTKIDVVVYQGWTEVGRYTITPVEQTTPPPAPTPTPTPAPTPTPTPAPTPTPTPSPTPTPIPAPAPVDALSAARFLAQATFGPTAIDIAAVQQSGPLVWLAQQMQLPASPMPDGLSVNQVQSQLFLNMARGTDQLRQRMMFALSQTLVVSSSKNVNGDELIPWVRLLSQHAFGNFRALLKDVTLSPSMGKYLDLANSKKTSAGSEPNENYPRELLQLFSIGLWELQPDGSLRTDAQGQPIPTYSQHTVREFARALTGWTYPTRPGTAPLSSNWEYFVGLMEPRSQHHDTGTKTLLSGTVLPAGQSVEHDLEAVLDNVFQHPNVPPFIVTRLIRSLVTSNPSPAYIARVADVFVNNGAGIRGDLAAVLQAILTDVEATAPAAVSHGHLKDPLRHIIGLGRALHAQFGDPNMFMYVLGNLGQRVLSPATVFSFYSPLAPLPGHPELYGPEFQLYTPALALQRANFIYGLLSGQFGSSFRVDLTPFTALAGNPAALVEQVNQTLLQGQMSEGLYQVVLNATLAAPDATQRALGALYLTAISSAYAVQR</sequence>
<dbReference type="EMBL" id="VGLS01000833">
    <property type="protein sequence ID" value="MBM3226226.1"/>
    <property type="molecule type" value="Genomic_DNA"/>
</dbReference>
<gene>
    <name evidence="2" type="ORF">FJZ47_20880</name>
</gene>
<evidence type="ECO:0000313" key="2">
    <source>
        <dbReference type="EMBL" id="MBM3226226.1"/>
    </source>
</evidence>
<accession>A0A937W730</accession>
<dbReference type="Proteomes" id="UP000712673">
    <property type="component" value="Unassembled WGS sequence"/>
</dbReference>
<proteinExistence type="predicted"/>
<evidence type="ECO:0000313" key="3">
    <source>
        <dbReference type="Proteomes" id="UP000712673"/>
    </source>
</evidence>
<comment type="caution">
    <text evidence="2">The sequence shown here is derived from an EMBL/GenBank/DDBJ whole genome shotgun (WGS) entry which is preliminary data.</text>
</comment>
<name>A0A937W730_UNCTE</name>
<evidence type="ECO:0000256" key="1">
    <source>
        <dbReference type="SAM" id="MobiDB-lite"/>
    </source>
</evidence>
<dbReference type="PANTHER" id="PTHR43737">
    <property type="entry name" value="BLL7424 PROTEIN"/>
    <property type="match status" value="1"/>
</dbReference>
<feature type="compositionally biased region" description="Pro residues" evidence="1">
    <location>
        <begin position="138"/>
        <end position="176"/>
    </location>
</feature>
<protein>
    <submittedName>
        <fullName evidence="2">DUF1800 domain-containing protein</fullName>
    </submittedName>
</protein>
<dbReference type="PANTHER" id="PTHR43737:SF1">
    <property type="entry name" value="DUF1501 DOMAIN-CONTAINING PROTEIN"/>
    <property type="match status" value="1"/>
</dbReference>
<reference evidence="2" key="1">
    <citation type="submission" date="2019-03" db="EMBL/GenBank/DDBJ databases">
        <title>Lake Tanganyika Metagenome-Assembled Genomes (MAGs).</title>
        <authorList>
            <person name="Tran P."/>
        </authorList>
    </citation>
    <scope>NUCLEOTIDE SEQUENCE</scope>
    <source>
        <strain evidence="2">K_DeepCast_65m_m2_066</strain>
    </source>
</reference>
<dbReference type="InterPro" id="IPR014917">
    <property type="entry name" value="DUF1800"/>
</dbReference>
<organism evidence="2 3">
    <name type="scientific">Tectimicrobiota bacterium</name>
    <dbReference type="NCBI Taxonomy" id="2528274"/>
    <lineage>
        <taxon>Bacteria</taxon>
        <taxon>Pseudomonadati</taxon>
        <taxon>Nitrospinota/Tectimicrobiota group</taxon>
        <taxon>Candidatus Tectimicrobiota</taxon>
    </lineage>
</organism>
<feature type="region of interest" description="Disordered" evidence="1">
    <location>
        <begin position="132"/>
        <end position="177"/>
    </location>
</feature>
<dbReference type="AlphaFoldDB" id="A0A937W730"/>
<dbReference type="Pfam" id="PF08811">
    <property type="entry name" value="DUF1800"/>
    <property type="match status" value="1"/>
</dbReference>